<reference evidence="2 3" key="1">
    <citation type="submission" date="2018-05" db="EMBL/GenBank/DDBJ databases">
        <title>Complete Genome Sequences of Extremely Thermoacidophilic, Metal-Mobilizing Type-Strain Members of the Archaeal Family Sulfolobaceae: Acidianus brierleyi DSM-1651T, Acidianus sulfidivorans DSM-18786T, Metallosphaera hakonensis DSM-7519T, and Metallosphaera prunae DSM-10039T.</title>
        <authorList>
            <person name="Counts J.A."/>
            <person name="Kelly R.M."/>
        </authorList>
    </citation>
    <scope>NUCLEOTIDE SEQUENCE [LARGE SCALE GENOMIC DNA]</scope>
    <source>
        <strain evidence="2 3">DSM 1651</strain>
    </source>
</reference>
<feature type="transmembrane region" description="Helical" evidence="1">
    <location>
        <begin position="249"/>
        <end position="269"/>
    </location>
</feature>
<dbReference type="Pfam" id="PF12679">
    <property type="entry name" value="ABC2_membrane_2"/>
    <property type="match status" value="1"/>
</dbReference>
<name>A0A2U9IIH1_9CREN</name>
<feature type="transmembrane region" description="Helical" evidence="1">
    <location>
        <begin position="145"/>
        <end position="164"/>
    </location>
</feature>
<keyword evidence="3" id="KW-1185">Reference proteome</keyword>
<dbReference type="KEGG" id="abri:DFR85_00425"/>
<protein>
    <submittedName>
        <fullName evidence="2">Bacitracin ABC transporter permease</fullName>
    </submittedName>
</protein>
<proteinExistence type="predicted"/>
<gene>
    <name evidence="2" type="ORF">DFR85_00425</name>
</gene>
<feature type="transmembrane region" description="Helical" evidence="1">
    <location>
        <begin position="48"/>
        <end position="71"/>
    </location>
</feature>
<dbReference type="OrthoDB" id="43597at2157"/>
<dbReference type="GO" id="GO:0005886">
    <property type="term" value="C:plasma membrane"/>
    <property type="evidence" value="ECO:0007669"/>
    <property type="project" value="UniProtKB-SubCell"/>
</dbReference>
<dbReference type="GO" id="GO:0140359">
    <property type="term" value="F:ABC-type transporter activity"/>
    <property type="evidence" value="ECO:0007669"/>
    <property type="project" value="InterPro"/>
</dbReference>
<accession>A0A2U9IIH1</accession>
<dbReference type="Proteomes" id="UP000248044">
    <property type="component" value="Chromosome"/>
</dbReference>
<feature type="transmembrane region" description="Helical" evidence="1">
    <location>
        <begin position="18"/>
        <end position="36"/>
    </location>
</feature>
<organism evidence="2 3">
    <name type="scientific">Acidianus brierleyi</name>
    <dbReference type="NCBI Taxonomy" id="41673"/>
    <lineage>
        <taxon>Archaea</taxon>
        <taxon>Thermoproteota</taxon>
        <taxon>Thermoprotei</taxon>
        <taxon>Sulfolobales</taxon>
        <taxon>Sulfolobaceae</taxon>
        <taxon>Acidianus</taxon>
    </lineage>
</organism>
<dbReference type="EMBL" id="CP029289">
    <property type="protein sequence ID" value="AWR95842.1"/>
    <property type="molecule type" value="Genomic_DNA"/>
</dbReference>
<evidence type="ECO:0000313" key="2">
    <source>
        <dbReference type="EMBL" id="AWR95842.1"/>
    </source>
</evidence>
<dbReference type="PANTHER" id="PTHR37305">
    <property type="entry name" value="INTEGRAL MEMBRANE PROTEIN-RELATED"/>
    <property type="match status" value="1"/>
</dbReference>
<sequence length="278" mass="30532">MEKIIFYEIKRAIARKKVISLIGITLVFEVGTYLALSEVKTPKIEHLLAPISPLLWLAGVLLPQSLLLHFITISISSGSLSEEYEQGTVDFFLTKPITRFQFTLGKLLGGYILVSLIYLFMVTLALVFSFSFFGAQKFLGYLPELISTVLFSALTFYSIAFMIGELLRRSSLAFLIASSILIGSILIGAVLVFVAKLTGIFLFKAIAISLPSWGATELPFLYAQTIPGASLIVQALEIFPAIPGTQIDAIAYVILYSGISLVIAFLSFINRDIPKRVS</sequence>
<dbReference type="PANTHER" id="PTHR37305:SF1">
    <property type="entry name" value="MEMBRANE PROTEIN"/>
    <property type="match status" value="1"/>
</dbReference>
<dbReference type="AlphaFoldDB" id="A0A2U9IIH1"/>
<dbReference type="GeneID" id="36830575"/>
<evidence type="ECO:0000313" key="3">
    <source>
        <dbReference type="Proteomes" id="UP000248044"/>
    </source>
</evidence>
<evidence type="ECO:0000256" key="1">
    <source>
        <dbReference type="SAM" id="Phobius"/>
    </source>
</evidence>
<keyword evidence="1" id="KW-1133">Transmembrane helix</keyword>
<keyword evidence="1" id="KW-0472">Membrane</keyword>
<keyword evidence="1" id="KW-0812">Transmembrane</keyword>
<dbReference type="RefSeq" id="WP_110271720.1">
    <property type="nucleotide sequence ID" value="NZ_CP029289.2"/>
</dbReference>
<feature type="transmembrane region" description="Helical" evidence="1">
    <location>
        <begin position="108"/>
        <end position="133"/>
    </location>
</feature>
<feature type="transmembrane region" description="Helical" evidence="1">
    <location>
        <begin position="171"/>
        <end position="195"/>
    </location>
</feature>